<proteinExistence type="inferred from homology"/>
<sequence>MRDLNGAIAVVTGAGQGNGRAIAIGLARAGARLALCDLNAELAEETAAMIRTENGVAISRRADVRDREQCRDFAATVAAELGDAEILVNNAGIIRRHGIADADFDQHWDATFRVNVDGTKNMTLAFVPQLERTAGRIVNLASIMSQTAGAGIPAYVASKGAIGQFTKALAHELAPRGIRVNALAPGVIDTPMTETTRANDAAISRFMMHTPLGRTGKPEELVGPVLFLASEMSSYVTGVILPVDGGYLAA</sequence>
<comment type="similarity">
    <text evidence="1">Belongs to the short-chain dehydrogenases/reductases (SDR) family.</text>
</comment>
<dbReference type="AlphaFoldDB" id="A0A286IB80"/>
<dbReference type="PROSITE" id="PS00061">
    <property type="entry name" value="ADH_SHORT"/>
    <property type="match status" value="1"/>
</dbReference>
<keyword evidence="4" id="KW-1185">Reference proteome</keyword>
<accession>A0A286IB80</accession>
<gene>
    <name evidence="3" type="ORF">SAMN05877838_1437</name>
</gene>
<dbReference type="InterPro" id="IPR002347">
    <property type="entry name" value="SDR_fam"/>
</dbReference>
<dbReference type="OrthoDB" id="7568484at2"/>
<dbReference type="InterPro" id="IPR020904">
    <property type="entry name" value="Sc_DH/Rdtase_CS"/>
</dbReference>
<dbReference type="EMBL" id="OCPC01000001">
    <property type="protein sequence ID" value="SOE16564.1"/>
    <property type="molecule type" value="Genomic_DNA"/>
</dbReference>
<dbReference type="Pfam" id="PF13561">
    <property type="entry name" value="adh_short_C2"/>
    <property type="match status" value="1"/>
</dbReference>
<dbReference type="GO" id="GO:0030497">
    <property type="term" value="P:fatty acid elongation"/>
    <property type="evidence" value="ECO:0007669"/>
    <property type="project" value="TreeGrafter"/>
</dbReference>
<evidence type="ECO:0000256" key="1">
    <source>
        <dbReference type="ARBA" id="ARBA00006484"/>
    </source>
</evidence>
<dbReference type="GO" id="GO:0016616">
    <property type="term" value="F:oxidoreductase activity, acting on the CH-OH group of donors, NAD or NADP as acceptor"/>
    <property type="evidence" value="ECO:0007669"/>
    <property type="project" value="UniProtKB-ARBA"/>
</dbReference>
<dbReference type="InterPro" id="IPR057326">
    <property type="entry name" value="KR_dom"/>
</dbReference>
<evidence type="ECO:0000313" key="3">
    <source>
        <dbReference type="EMBL" id="SOE16564.1"/>
    </source>
</evidence>
<dbReference type="SMART" id="SM00822">
    <property type="entry name" value="PKS_KR"/>
    <property type="match status" value="1"/>
</dbReference>
<dbReference type="PANTHER" id="PTHR42760:SF135">
    <property type="entry name" value="BLL7886 PROTEIN"/>
    <property type="match status" value="1"/>
</dbReference>
<dbReference type="PRINTS" id="PR00080">
    <property type="entry name" value="SDRFAMILY"/>
</dbReference>
<dbReference type="InterPro" id="IPR036291">
    <property type="entry name" value="NAD(P)-bd_dom_sf"/>
</dbReference>
<reference evidence="4" key="1">
    <citation type="submission" date="2017-08" db="EMBL/GenBank/DDBJ databases">
        <authorList>
            <person name="Varghese N."/>
            <person name="Submissions S."/>
        </authorList>
    </citation>
    <scope>NUCLEOTIDE SEQUENCE [LARGE SCALE GENOMIC DNA]</scope>
    <source>
        <strain evidence="4">KCTC 23107</strain>
    </source>
</reference>
<dbReference type="Gene3D" id="3.40.50.720">
    <property type="entry name" value="NAD(P)-binding Rossmann-like Domain"/>
    <property type="match status" value="1"/>
</dbReference>
<evidence type="ECO:0000313" key="4">
    <source>
        <dbReference type="Proteomes" id="UP000219465"/>
    </source>
</evidence>
<dbReference type="SUPFAM" id="SSF51735">
    <property type="entry name" value="NAD(P)-binding Rossmann-fold domains"/>
    <property type="match status" value="1"/>
</dbReference>
<dbReference type="FunFam" id="3.40.50.720:FF:000084">
    <property type="entry name" value="Short-chain dehydrogenase reductase"/>
    <property type="match status" value="1"/>
</dbReference>
<dbReference type="PANTHER" id="PTHR42760">
    <property type="entry name" value="SHORT-CHAIN DEHYDROGENASES/REDUCTASES FAMILY MEMBER"/>
    <property type="match status" value="1"/>
</dbReference>
<dbReference type="PRINTS" id="PR00081">
    <property type="entry name" value="GDHRDH"/>
</dbReference>
<protein>
    <submittedName>
        <fullName evidence="3">NAD(P)-dependent dehydrogenase (Short-subunit alcohol dehydrogenase family)</fullName>
    </submittedName>
</protein>
<dbReference type="Proteomes" id="UP000219465">
    <property type="component" value="Unassembled WGS sequence"/>
</dbReference>
<evidence type="ECO:0000259" key="2">
    <source>
        <dbReference type="SMART" id="SM00822"/>
    </source>
</evidence>
<dbReference type="RefSeq" id="WP_097106262.1">
    <property type="nucleotide sequence ID" value="NZ_OCPC01000001.1"/>
</dbReference>
<name>A0A286IB80_9HYPH</name>
<organism evidence="3 4">
    <name type="scientific">Hoeflea halophila</name>
    <dbReference type="NCBI Taxonomy" id="714899"/>
    <lineage>
        <taxon>Bacteria</taxon>
        <taxon>Pseudomonadati</taxon>
        <taxon>Pseudomonadota</taxon>
        <taxon>Alphaproteobacteria</taxon>
        <taxon>Hyphomicrobiales</taxon>
        <taxon>Rhizobiaceae</taxon>
        <taxon>Hoeflea</taxon>
    </lineage>
</organism>
<feature type="domain" description="Ketoreductase" evidence="2">
    <location>
        <begin position="7"/>
        <end position="194"/>
    </location>
</feature>